<dbReference type="Gene3D" id="3.90.850.10">
    <property type="entry name" value="Fumarylacetoacetase-like, C-terminal domain"/>
    <property type="match status" value="1"/>
</dbReference>
<dbReference type="PANTHER" id="PTHR11820:SF7">
    <property type="entry name" value="ACYLPYRUVASE FAHD1, MITOCHONDRIAL"/>
    <property type="match status" value="1"/>
</dbReference>
<organism evidence="3 4">
    <name type="scientific">Paraburkholderia megapolitana</name>
    <dbReference type="NCBI Taxonomy" id="420953"/>
    <lineage>
        <taxon>Bacteria</taxon>
        <taxon>Pseudomonadati</taxon>
        <taxon>Pseudomonadota</taxon>
        <taxon>Betaproteobacteria</taxon>
        <taxon>Burkholderiales</taxon>
        <taxon>Burkholderiaceae</taxon>
        <taxon>Paraburkholderia</taxon>
    </lineage>
</organism>
<dbReference type="AlphaFoldDB" id="A0A1I3EIE6"/>
<accession>A0A1I3EIE6</accession>
<dbReference type="Proteomes" id="UP000199548">
    <property type="component" value="Unassembled WGS sequence"/>
</dbReference>
<keyword evidence="1" id="KW-0479">Metal-binding</keyword>
<evidence type="ECO:0000259" key="2">
    <source>
        <dbReference type="Pfam" id="PF01557"/>
    </source>
</evidence>
<gene>
    <name evidence="3" type="ORF">SAMN05192543_101897</name>
</gene>
<evidence type="ECO:0000256" key="1">
    <source>
        <dbReference type="ARBA" id="ARBA00022723"/>
    </source>
</evidence>
<dbReference type="GO" id="GO:0018773">
    <property type="term" value="F:acetylpyruvate hydrolase activity"/>
    <property type="evidence" value="ECO:0007669"/>
    <property type="project" value="TreeGrafter"/>
</dbReference>
<proteinExistence type="predicted"/>
<dbReference type="PANTHER" id="PTHR11820">
    <property type="entry name" value="ACYLPYRUVASE"/>
    <property type="match status" value="1"/>
</dbReference>
<dbReference type="GO" id="GO:0046872">
    <property type="term" value="F:metal ion binding"/>
    <property type="evidence" value="ECO:0007669"/>
    <property type="project" value="UniProtKB-KW"/>
</dbReference>
<dbReference type="EMBL" id="FOQU01000001">
    <property type="protein sequence ID" value="SFH98765.1"/>
    <property type="molecule type" value="Genomic_DNA"/>
</dbReference>
<dbReference type="SUPFAM" id="SSF56529">
    <property type="entry name" value="FAH"/>
    <property type="match status" value="1"/>
</dbReference>
<sequence length="270" mass="28358">MDTWMRFMSNDGGVVFGRVENGYLHEYDSLDQPVPTGAVLSLRTLTPLAPCAPGKVVALWNNFHALAAKLDKPVPSHPLFLLKPPGSVIGSGAAIRRPAHYAGKIVYEGELGIVIGRRCRNATVDEAAAAIFGYTIVNDVTAADLLNENPHFPQWCRAKGFDTFCCIGPAILSGFAWRDARVVTTLDGVERQNYPLADMVFSPAEQVSLISQDLTLEPGDVIACGTSLGVGSIKDGATVAVSIEGIGTLSNVLAVGGQDVAAANAAAVPA</sequence>
<name>A0A1I3EIE6_9BURK</name>
<dbReference type="STRING" id="420953.SAMN05192543_101897"/>
<dbReference type="OrthoDB" id="8582489at2"/>
<dbReference type="Pfam" id="PF01557">
    <property type="entry name" value="FAA_hydrolase"/>
    <property type="match status" value="1"/>
</dbReference>
<evidence type="ECO:0000313" key="3">
    <source>
        <dbReference type="EMBL" id="SFH98765.1"/>
    </source>
</evidence>
<protein>
    <submittedName>
        <fullName evidence="3">2-keto-4-pentenoate hydratase/2-oxohepta-3-ene-1,7-dioic acid hydratase (Catechol pathway)</fullName>
    </submittedName>
</protein>
<dbReference type="RefSeq" id="WP_091007938.1">
    <property type="nucleotide sequence ID" value="NZ_CP041743.1"/>
</dbReference>
<dbReference type="InterPro" id="IPR011234">
    <property type="entry name" value="Fumarylacetoacetase-like_C"/>
</dbReference>
<evidence type="ECO:0000313" key="4">
    <source>
        <dbReference type="Proteomes" id="UP000199548"/>
    </source>
</evidence>
<keyword evidence="4" id="KW-1185">Reference proteome</keyword>
<reference evidence="3 4" key="1">
    <citation type="submission" date="2016-10" db="EMBL/GenBank/DDBJ databases">
        <authorList>
            <person name="de Groot N.N."/>
        </authorList>
    </citation>
    <scope>NUCLEOTIDE SEQUENCE [LARGE SCALE GENOMIC DNA]</scope>
    <source>
        <strain evidence="3 4">LMG 23650</strain>
    </source>
</reference>
<dbReference type="InterPro" id="IPR036663">
    <property type="entry name" value="Fumarylacetoacetase_C_sf"/>
</dbReference>
<feature type="domain" description="Fumarylacetoacetase-like C-terminal" evidence="2">
    <location>
        <begin position="55"/>
        <end position="252"/>
    </location>
</feature>